<reference evidence="5" key="1">
    <citation type="submission" date="2018-02" db="EMBL/GenBank/DDBJ databases">
        <title>Genome sequencing of Solimonas sp. HR-BB.</title>
        <authorList>
            <person name="Lee Y."/>
            <person name="Jeon C.O."/>
        </authorList>
    </citation>
    <scope>NUCLEOTIDE SEQUENCE [LARGE SCALE GENOMIC DNA]</scope>
    <source>
        <strain evidence="5">HR-U</strain>
    </source>
</reference>
<dbReference type="EMBL" id="PTRA01000004">
    <property type="protein sequence ID" value="PQA55599.1"/>
    <property type="molecule type" value="Genomic_DNA"/>
</dbReference>
<sequence length="334" mass="37482">MDSDSHEPIEDGLIGKYLAGETNEEETQRVQKWLSEPDAEREMQRFEKIWETSRTLQTRPPVDADAAWEKLRNRIQEPAPVADTPIRRFNPWRTSIAAAVVLVVGLGWLFWTLQPNASVPQLAFTATDQSTVHELPDGSKVWLNRNSKLEYPETFADDSRSVVLTGEAFFDITPNKEKPFRIQASQTTVQVVGTSFSVRAYDPNVRVAVRTGKVVFKARNTEVTLIKDQQATFDAQAATMQKTERLDPNVFTYQTGKAVFDNATLGEVVQMIHEVYQADVQLGNESLRNCPTTIAFDRTKDSLENLLQAIADSHGLTISRQGTQFIFEGTGCSP</sequence>
<name>A0A2S7IHY3_9BACT</name>
<feature type="domain" description="FecR protein" evidence="2">
    <location>
        <begin position="125"/>
        <end position="214"/>
    </location>
</feature>
<feature type="region of interest" description="Disordered" evidence="1">
    <location>
        <begin position="1"/>
        <end position="37"/>
    </location>
</feature>
<dbReference type="Gene3D" id="2.60.120.1440">
    <property type="match status" value="1"/>
</dbReference>
<feature type="domain" description="Protein FecR C-terminal" evidence="3">
    <location>
        <begin position="259"/>
        <end position="326"/>
    </location>
</feature>
<dbReference type="AlphaFoldDB" id="A0A2S7IHY3"/>
<accession>A0A2S7IHY3</accession>
<dbReference type="Pfam" id="PF16344">
    <property type="entry name" value="FecR_C"/>
    <property type="match status" value="1"/>
</dbReference>
<comment type="caution">
    <text evidence="4">The sequence shown here is derived from an EMBL/GenBank/DDBJ whole genome shotgun (WGS) entry which is preliminary data.</text>
</comment>
<evidence type="ECO:0000256" key="1">
    <source>
        <dbReference type="SAM" id="MobiDB-lite"/>
    </source>
</evidence>
<organism evidence="4 5">
    <name type="scientific">Siphonobacter curvatus</name>
    <dbReference type="NCBI Taxonomy" id="2094562"/>
    <lineage>
        <taxon>Bacteria</taxon>
        <taxon>Pseudomonadati</taxon>
        <taxon>Bacteroidota</taxon>
        <taxon>Cytophagia</taxon>
        <taxon>Cytophagales</taxon>
        <taxon>Cytophagaceae</taxon>
        <taxon>Siphonobacter</taxon>
    </lineage>
</organism>
<gene>
    <name evidence="4" type="ORF">C5O19_19480</name>
</gene>
<evidence type="ECO:0000313" key="5">
    <source>
        <dbReference type="Proteomes" id="UP000239590"/>
    </source>
</evidence>
<dbReference type="Proteomes" id="UP000239590">
    <property type="component" value="Unassembled WGS sequence"/>
</dbReference>
<dbReference type="InterPro" id="IPR032508">
    <property type="entry name" value="FecR_C"/>
</dbReference>
<dbReference type="Pfam" id="PF04773">
    <property type="entry name" value="FecR"/>
    <property type="match status" value="1"/>
</dbReference>
<dbReference type="PANTHER" id="PTHR30273">
    <property type="entry name" value="PERIPLASMIC SIGNAL SENSOR AND SIGMA FACTOR ACTIVATOR FECR-RELATED"/>
    <property type="match status" value="1"/>
</dbReference>
<dbReference type="PANTHER" id="PTHR30273:SF2">
    <property type="entry name" value="PROTEIN FECR"/>
    <property type="match status" value="1"/>
</dbReference>
<dbReference type="OrthoDB" id="1452822at2"/>
<dbReference type="RefSeq" id="WP_104715060.1">
    <property type="nucleotide sequence ID" value="NZ_PTRA01000004.1"/>
</dbReference>
<proteinExistence type="predicted"/>
<dbReference type="InterPro" id="IPR006860">
    <property type="entry name" value="FecR"/>
</dbReference>
<dbReference type="InterPro" id="IPR012373">
    <property type="entry name" value="Ferrdict_sens_TM"/>
</dbReference>
<keyword evidence="5" id="KW-1185">Reference proteome</keyword>
<protein>
    <submittedName>
        <fullName evidence="4">Iron dicitrate transport regulator FecR</fullName>
    </submittedName>
</protein>
<evidence type="ECO:0000259" key="3">
    <source>
        <dbReference type="Pfam" id="PF16344"/>
    </source>
</evidence>
<evidence type="ECO:0000259" key="2">
    <source>
        <dbReference type="Pfam" id="PF04773"/>
    </source>
</evidence>
<dbReference type="PIRSF" id="PIRSF018266">
    <property type="entry name" value="FecR"/>
    <property type="match status" value="1"/>
</dbReference>
<dbReference type="GO" id="GO:0016989">
    <property type="term" value="F:sigma factor antagonist activity"/>
    <property type="evidence" value="ECO:0007669"/>
    <property type="project" value="TreeGrafter"/>
</dbReference>
<dbReference type="Gene3D" id="3.55.50.30">
    <property type="match status" value="1"/>
</dbReference>
<evidence type="ECO:0000313" key="4">
    <source>
        <dbReference type="EMBL" id="PQA55599.1"/>
    </source>
</evidence>